<proteinExistence type="predicted"/>
<comment type="caution">
    <text evidence="2">The sequence shown here is derived from an EMBL/GenBank/DDBJ whole genome shotgun (WGS) entry which is preliminary data.</text>
</comment>
<feature type="compositionally biased region" description="Basic and acidic residues" evidence="1">
    <location>
        <begin position="70"/>
        <end position="89"/>
    </location>
</feature>
<organism evidence="2 3">
    <name type="scientific">Tanacetum coccineum</name>
    <dbReference type="NCBI Taxonomy" id="301880"/>
    <lineage>
        <taxon>Eukaryota</taxon>
        <taxon>Viridiplantae</taxon>
        <taxon>Streptophyta</taxon>
        <taxon>Embryophyta</taxon>
        <taxon>Tracheophyta</taxon>
        <taxon>Spermatophyta</taxon>
        <taxon>Magnoliopsida</taxon>
        <taxon>eudicotyledons</taxon>
        <taxon>Gunneridae</taxon>
        <taxon>Pentapetalae</taxon>
        <taxon>asterids</taxon>
        <taxon>campanulids</taxon>
        <taxon>Asterales</taxon>
        <taxon>Asteraceae</taxon>
        <taxon>Asteroideae</taxon>
        <taxon>Anthemideae</taxon>
        <taxon>Anthemidinae</taxon>
        <taxon>Tanacetum</taxon>
    </lineage>
</organism>
<dbReference type="Proteomes" id="UP001151760">
    <property type="component" value="Unassembled WGS sequence"/>
</dbReference>
<accession>A0ABQ5E013</accession>
<evidence type="ECO:0000313" key="3">
    <source>
        <dbReference type="Proteomes" id="UP001151760"/>
    </source>
</evidence>
<gene>
    <name evidence="2" type="ORF">Tco_0952501</name>
</gene>
<reference evidence="2" key="2">
    <citation type="submission" date="2022-01" db="EMBL/GenBank/DDBJ databases">
        <authorList>
            <person name="Yamashiro T."/>
            <person name="Shiraishi A."/>
            <person name="Satake H."/>
            <person name="Nakayama K."/>
        </authorList>
    </citation>
    <scope>NUCLEOTIDE SEQUENCE</scope>
</reference>
<sequence>MPLTNRASILNNPDPIISPAFIEANYEVLKSLLRERRRQRHNKDLRTELEYFTASSRVRRHKERVVEFEDAPNREGDQVERNTREEGRLGQKSIRQKQTIREGNISSLTP</sequence>
<feature type="region of interest" description="Disordered" evidence="1">
    <location>
        <begin position="70"/>
        <end position="110"/>
    </location>
</feature>
<name>A0ABQ5E013_9ASTR</name>
<reference evidence="2" key="1">
    <citation type="journal article" date="2022" name="Int. J. Mol. Sci.">
        <title>Draft Genome of Tanacetum Coccineum: Genomic Comparison of Closely Related Tanacetum-Family Plants.</title>
        <authorList>
            <person name="Yamashiro T."/>
            <person name="Shiraishi A."/>
            <person name="Nakayama K."/>
            <person name="Satake H."/>
        </authorList>
    </citation>
    <scope>NUCLEOTIDE SEQUENCE</scope>
</reference>
<keyword evidence="3" id="KW-1185">Reference proteome</keyword>
<evidence type="ECO:0000313" key="2">
    <source>
        <dbReference type="EMBL" id="GJT43786.1"/>
    </source>
</evidence>
<protein>
    <submittedName>
        <fullName evidence="2">Uncharacterized protein</fullName>
    </submittedName>
</protein>
<evidence type="ECO:0000256" key="1">
    <source>
        <dbReference type="SAM" id="MobiDB-lite"/>
    </source>
</evidence>
<dbReference type="EMBL" id="BQNB010015758">
    <property type="protein sequence ID" value="GJT43786.1"/>
    <property type="molecule type" value="Genomic_DNA"/>
</dbReference>